<gene>
    <name evidence="5" type="ORF">BOTBODRAFT_37777</name>
</gene>
<evidence type="ECO:0000313" key="5">
    <source>
        <dbReference type="EMBL" id="KDQ08628.1"/>
    </source>
</evidence>
<dbReference type="Pfam" id="PF01124">
    <property type="entry name" value="MAPEG"/>
    <property type="match status" value="1"/>
</dbReference>
<keyword evidence="2" id="KW-0812">Transmembrane</keyword>
<keyword evidence="6" id="KW-1185">Reference proteome</keyword>
<dbReference type="InterPro" id="IPR023352">
    <property type="entry name" value="MAPEG-like_dom_sf"/>
</dbReference>
<sequence>MTLTLASPLSLYSIPALWLVNFVPYSLKRSVVQQNKGGKYDNVQPRDNVAQLEKKGVPKEVIDKLIRLEGAHQNGLEVFPLWTAAVLISNFAGVSDTTLNTVSAAFLASRLLYTYLYANQSNEAVAGARSATWGVGIAMNMYLISAANKVYTERN</sequence>
<organism evidence="5 6">
    <name type="scientific">Botryobasidium botryosum (strain FD-172 SS1)</name>
    <dbReference type="NCBI Taxonomy" id="930990"/>
    <lineage>
        <taxon>Eukaryota</taxon>
        <taxon>Fungi</taxon>
        <taxon>Dikarya</taxon>
        <taxon>Basidiomycota</taxon>
        <taxon>Agaricomycotina</taxon>
        <taxon>Agaricomycetes</taxon>
        <taxon>Cantharellales</taxon>
        <taxon>Botryobasidiaceae</taxon>
        <taxon>Botryobasidium</taxon>
    </lineage>
</organism>
<keyword evidence="3" id="KW-1133">Transmembrane helix</keyword>
<dbReference type="Gene3D" id="1.20.120.550">
    <property type="entry name" value="Membrane associated eicosanoid/glutathione metabolism-like domain"/>
    <property type="match status" value="1"/>
</dbReference>
<evidence type="ECO:0000256" key="1">
    <source>
        <dbReference type="ARBA" id="ARBA00004370"/>
    </source>
</evidence>
<dbReference type="PANTHER" id="PTHR35371">
    <property type="entry name" value="INNER MEMBRANE PROTEIN"/>
    <property type="match status" value="1"/>
</dbReference>
<reference evidence="6" key="1">
    <citation type="journal article" date="2014" name="Proc. Natl. Acad. Sci. U.S.A.">
        <title>Extensive sampling of basidiomycete genomes demonstrates inadequacy of the white-rot/brown-rot paradigm for wood decay fungi.</title>
        <authorList>
            <person name="Riley R."/>
            <person name="Salamov A.A."/>
            <person name="Brown D.W."/>
            <person name="Nagy L.G."/>
            <person name="Floudas D."/>
            <person name="Held B.W."/>
            <person name="Levasseur A."/>
            <person name="Lombard V."/>
            <person name="Morin E."/>
            <person name="Otillar R."/>
            <person name="Lindquist E.A."/>
            <person name="Sun H."/>
            <person name="LaButti K.M."/>
            <person name="Schmutz J."/>
            <person name="Jabbour D."/>
            <person name="Luo H."/>
            <person name="Baker S.E."/>
            <person name="Pisabarro A.G."/>
            <person name="Walton J.D."/>
            <person name="Blanchette R.A."/>
            <person name="Henrissat B."/>
            <person name="Martin F."/>
            <person name="Cullen D."/>
            <person name="Hibbett D.S."/>
            <person name="Grigoriev I.V."/>
        </authorList>
    </citation>
    <scope>NUCLEOTIDE SEQUENCE [LARGE SCALE GENOMIC DNA]</scope>
    <source>
        <strain evidence="6">FD-172 SS1</strain>
    </source>
</reference>
<dbReference type="InParanoid" id="A0A067LYX5"/>
<dbReference type="OrthoDB" id="2122304at2759"/>
<dbReference type="PANTHER" id="PTHR35371:SF1">
    <property type="entry name" value="BLR7753 PROTEIN"/>
    <property type="match status" value="1"/>
</dbReference>
<comment type="subcellular location">
    <subcellularLocation>
        <location evidence="1">Membrane</location>
    </subcellularLocation>
</comment>
<dbReference type="HOGENOM" id="CLU_110778_0_1_1"/>
<evidence type="ECO:0000313" key="6">
    <source>
        <dbReference type="Proteomes" id="UP000027195"/>
    </source>
</evidence>
<dbReference type="AlphaFoldDB" id="A0A067LYX5"/>
<proteinExistence type="predicted"/>
<keyword evidence="4" id="KW-0472">Membrane</keyword>
<evidence type="ECO:0000256" key="3">
    <source>
        <dbReference type="ARBA" id="ARBA00022989"/>
    </source>
</evidence>
<dbReference type="SUPFAM" id="SSF161084">
    <property type="entry name" value="MAPEG domain-like"/>
    <property type="match status" value="1"/>
</dbReference>
<dbReference type="InterPro" id="IPR001129">
    <property type="entry name" value="Membr-assoc_MAPEG"/>
</dbReference>
<name>A0A067LYX5_BOTB1</name>
<evidence type="ECO:0000256" key="2">
    <source>
        <dbReference type="ARBA" id="ARBA00022692"/>
    </source>
</evidence>
<dbReference type="GO" id="GO:0016020">
    <property type="term" value="C:membrane"/>
    <property type="evidence" value="ECO:0007669"/>
    <property type="project" value="UniProtKB-SubCell"/>
</dbReference>
<protein>
    <submittedName>
        <fullName evidence="5">Uncharacterized protein</fullName>
    </submittedName>
</protein>
<dbReference type="Proteomes" id="UP000027195">
    <property type="component" value="Unassembled WGS sequence"/>
</dbReference>
<accession>A0A067LYX5</accession>
<dbReference type="EMBL" id="KL198088">
    <property type="protein sequence ID" value="KDQ08628.1"/>
    <property type="molecule type" value="Genomic_DNA"/>
</dbReference>
<evidence type="ECO:0000256" key="4">
    <source>
        <dbReference type="ARBA" id="ARBA00023136"/>
    </source>
</evidence>